<dbReference type="Gene3D" id="3.10.620.30">
    <property type="match status" value="1"/>
</dbReference>
<dbReference type="PANTHER" id="PTHR33490">
    <property type="entry name" value="BLR5614 PROTEIN-RELATED"/>
    <property type="match status" value="1"/>
</dbReference>
<sequence length="216" mass="23513">MTRTDTTAGDLRSTFFMDLAAPAVQAFADRVVGAATAPEEVAGLIFRAVRDEIRYDPHHLPTDPAAYRASAVLAAGTGYCVPKAVVLVAVARHCGIPARLGFSDVRNHLQSERLAAAMGSDLFLYHGYAVLHLNGQWLKASPAFNRELCERVGVTPLEFDGSHDALLHPFDATGSRYMEYVRDHGTFDDLPLRRILDTYARAYPGLSMGPGVERPG</sequence>
<dbReference type="AlphaFoldDB" id="A0A6J7HNE7"/>
<reference evidence="2" key="1">
    <citation type="submission" date="2020-05" db="EMBL/GenBank/DDBJ databases">
        <authorList>
            <person name="Chiriac C."/>
            <person name="Salcher M."/>
            <person name="Ghai R."/>
            <person name="Kavagutti S V."/>
        </authorList>
    </citation>
    <scope>NUCLEOTIDE SEQUENCE</scope>
</reference>
<name>A0A6J7HNE7_9ZZZZ</name>
<accession>A0A6J7HNE7</accession>
<gene>
    <name evidence="2" type="ORF">UFOPK3564_01675</name>
</gene>
<dbReference type="InterPro" id="IPR002931">
    <property type="entry name" value="Transglutaminase-like"/>
</dbReference>
<dbReference type="PANTHER" id="PTHR33490:SF3">
    <property type="entry name" value="CONSERVED INTEGRAL MEMBRANE PROTEIN"/>
    <property type="match status" value="1"/>
</dbReference>
<dbReference type="Pfam" id="PF01841">
    <property type="entry name" value="Transglut_core"/>
    <property type="match status" value="1"/>
</dbReference>
<evidence type="ECO:0000313" key="2">
    <source>
        <dbReference type="EMBL" id="CAB4917905.1"/>
    </source>
</evidence>
<feature type="domain" description="Transglutaminase-like" evidence="1">
    <location>
        <begin position="26"/>
        <end position="140"/>
    </location>
</feature>
<dbReference type="SUPFAM" id="SSF54001">
    <property type="entry name" value="Cysteine proteinases"/>
    <property type="match status" value="1"/>
</dbReference>
<dbReference type="EMBL" id="CAFBMK010000091">
    <property type="protein sequence ID" value="CAB4917905.1"/>
    <property type="molecule type" value="Genomic_DNA"/>
</dbReference>
<protein>
    <submittedName>
        <fullName evidence="2">Unannotated protein</fullName>
    </submittedName>
</protein>
<evidence type="ECO:0000259" key="1">
    <source>
        <dbReference type="Pfam" id="PF01841"/>
    </source>
</evidence>
<organism evidence="2">
    <name type="scientific">freshwater metagenome</name>
    <dbReference type="NCBI Taxonomy" id="449393"/>
    <lineage>
        <taxon>unclassified sequences</taxon>
        <taxon>metagenomes</taxon>
        <taxon>ecological metagenomes</taxon>
    </lineage>
</organism>
<proteinExistence type="predicted"/>
<dbReference type="InterPro" id="IPR038765">
    <property type="entry name" value="Papain-like_cys_pep_sf"/>
</dbReference>